<evidence type="ECO:0000313" key="3">
    <source>
        <dbReference type="Proteomes" id="UP000738431"/>
    </source>
</evidence>
<organism evidence="2 3">
    <name type="scientific">Actomonas aquatica</name>
    <dbReference type="NCBI Taxonomy" id="2866162"/>
    <lineage>
        <taxon>Bacteria</taxon>
        <taxon>Pseudomonadati</taxon>
        <taxon>Verrucomicrobiota</taxon>
        <taxon>Opitutia</taxon>
        <taxon>Opitutales</taxon>
        <taxon>Opitutaceae</taxon>
        <taxon>Actomonas</taxon>
    </lineage>
</organism>
<dbReference type="SUPFAM" id="SSF51182">
    <property type="entry name" value="RmlC-like cupins"/>
    <property type="match status" value="1"/>
</dbReference>
<feature type="domain" description="Cupin type-2" evidence="1">
    <location>
        <begin position="44"/>
        <end position="108"/>
    </location>
</feature>
<accession>A0ABZ1C761</accession>
<protein>
    <submittedName>
        <fullName evidence="2">Cupin domain-containing protein</fullName>
    </submittedName>
</protein>
<dbReference type="CDD" id="cd02230">
    <property type="entry name" value="cupin_HP0902-like"/>
    <property type="match status" value="1"/>
</dbReference>
<proteinExistence type="predicted"/>
<sequence>MANTLFSATAREATQLPAASLQTAPPGGILSQTLLSCVGGKAMHFALDEGEELTEHTNPHQALVIVTRGRLIITAGGEQFELNPGDHLHFPPQLAHAVRAPEPAAFTLLLLKP</sequence>
<dbReference type="Gene3D" id="2.60.120.10">
    <property type="entry name" value="Jelly Rolls"/>
    <property type="match status" value="1"/>
</dbReference>
<evidence type="ECO:0000313" key="2">
    <source>
        <dbReference type="EMBL" id="WRQ86349.1"/>
    </source>
</evidence>
<dbReference type="InterPro" id="IPR011051">
    <property type="entry name" value="RmlC_Cupin_sf"/>
</dbReference>
<dbReference type="InterPro" id="IPR013096">
    <property type="entry name" value="Cupin_2"/>
</dbReference>
<dbReference type="PANTHER" id="PTHR37694">
    <property type="entry name" value="SLR8022 PROTEIN"/>
    <property type="match status" value="1"/>
</dbReference>
<dbReference type="PANTHER" id="PTHR37694:SF1">
    <property type="entry name" value="SLR8022 PROTEIN"/>
    <property type="match status" value="1"/>
</dbReference>
<keyword evidence="3" id="KW-1185">Reference proteome</keyword>
<dbReference type="EMBL" id="CP139781">
    <property type="protein sequence ID" value="WRQ86349.1"/>
    <property type="molecule type" value="Genomic_DNA"/>
</dbReference>
<dbReference type="InterPro" id="IPR014710">
    <property type="entry name" value="RmlC-like_jellyroll"/>
</dbReference>
<evidence type="ECO:0000259" key="1">
    <source>
        <dbReference type="Pfam" id="PF07883"/>
    </source>
</evidence>
<reference evidence="2 3" key="1">
    <citation type="submission" date="2023-12" db="EMBL/GenBank/DDBJ databases">
        <title>Description of an unclassified Opitutus bacterium of Verrucomicrobiota.</title>
        <authorList>
            <person name="Zhang D.-F."/>
        </authorList>
    </citation>
    <scope>NUCLEOTIDE SEQUENCE [LARGE SCALE GENOMIC DNA]</scope>
    <source>
        <strain evidence="2 3">WL0086</strain>
    </source>
</reference>
<dbReference type="Proteomes" id="UP000738431">
    <property type="component" value="Chromosome"/>
</dbReference>
<dbReference type="RefSeq" id="WP_221031276.1">
    <property type="nucleotide sequence ID" value="NZ_CP139781.1"/>
</dbReference>
<dbReference type="Pfam" id="PF07883">
    <property type="entry name" value="Cupin_2"/>
    <property type="match status" value="1"/>
</dbReference>
<gene>
    <name evidence="2" type="ORF">K1X11_016155</name>
</gene>
<name>A0ABZ1C761_9BACT</name>